<protein>
    <submittedName>
        <fullName evidence="2">DUF2336 domain-containing protein</fullName>
    </submittedName>
</protein>
<gene>
    <name evidence="2" type="ORF">IHQ68_12740</name>
</gene>
<dbReference type="Pfam" id="PF10098">
    <property type="entry name" value="DUF2336"/>
    <property type="match status" value="1"/>
</dbReference>
<accession>A0ABU1DH88</accession>
<reference evidence="2" key="1">
    <citation type="submission" date="2020-10" db="EMBL/GenBank/DDBJ databases">
        <authorList>
            <person name="Abbas A."/>
            <person name="Razzaq R."/>
            <person name="Waqas M."/>
            <person name="Abbas N."/>
            <person name="Nielsen T.K."/>
            <person name="Hansen L.H."/>
            <person name="Hussain S."/>
            <person name="Shahid M."/>
        </authorList>
    </citation>
    <scope>NUCLEOTIDE SEQUENCE</scope>
    <source>
        <strain evidence="2">S14</strain>
    </source>
</reference>
<proteinExistence type="predicted"/>
<evidence type="ECO:0000313" key="3">
    <source>
        <dbReference type="Proteomes" id="UP001181622"/>
    </source>
</evidence>
<dbReference type="EMBL" id="JADBEO010000026">
    <property type="protein sequence ID" value="MDR4307485.1"/>
    <property type="molecule type" value="Genomic_DNA"/>
</dbReference>
<organism evidence="2 3">
    <name type="scientific">Chelatococcus sambhunathii</name>
    <dbReference type="NCBI Taxonomy" id="363953"/>
    <lineage>
        <taxon>Bacteria</taxon>
        <taxon>Pseudomonadati</taxon>
        <taxon>Pseudomonadota</taxon>
        <taxon>Alphaproteobacteria</taxon>
        <taxon>Hyphomicrobiales</taxon>
        <taxon>Chelatococcaceae</taxon>
        <taxon>Chelatococcus</taxon>
    </lineage>
</organism>
<comment type="caution">
    <text evidence="2">The sequence shown here is derived from an EMBL/GenBank/DDBJ whole genome shotgun (WGS) entry which is preliminary data.</text>
</comment>
<dbReference type="InterPro" id="IPR019285">
    <property type="entry name" value="DUF2336"/>
</dbReference>
<feature type="compositionally biased region" description="Basic and acidic residues" evidence="1">
    <location>
        <begin position="360"/>
        <end position="372"/>
    </location>
</feature>
<evidence type="ECO:0000256" key="1">
    <source>
        <dbReference type="SAM" id="MobiDB-lite"/>
    </source>
</evidence>
<feature type="region of interest" description="Disordered" evidence="1">
    <location>
        <begin position="337"/>
        <end position="372"/>
    </location>
</feature>
<name>A0ABU1DH88_9HYPH</name>
<dbReference type="Proteomes" id="UP001181622">
    <property type="component" value="Unassembled WGS sequence"/>
</dbReference>
<sequence>MAPNLLPVEALERLNRQDGVDTRPILVRVLTDLFVQQPEHTAEDVARYEELVGKLLDVVDVESRAAVARKLATDSRAPRSVIDRLLADEAAVSAPILARFGGAPRGRLLALALDGGPVEASAVASRTDIDDELVRTLVHHGDDLVLETLAANDAARLADGPLRTLVERALDAPALAATLLRRVDIDPAALAPLYRFAEPARRAAIRQALSTRAGRLAAGPRRPRSKDVRSLLSAAADANDPSAIAEALAEALDLKPDDAASLATDPSGEPFVMMLRAAGATDEQIVRAMLIGQPDIARSVERFFELVEIAETTPRGAAAELIYALVAPSLRPAAPRREPVFEPLGAPERPGAARPVSPRRPAERQDVARRRS</sequence>
<evidence type="ECO:0000313" key="2">
    <source>
        <dbReference type="EMBL" id="MDR4307485.1"/>
    </source>
</evidence>
<keyword evidence="3" id="KW-1185">Reference proteome</keyword>
<dbReference type="RefSeq" id="WP_309392382.1">
    <property type="nucleotide sequence ID" value="NZ_JADBEO010000026.1"/>
</dbReference>